<reference evidence="2 3" key="1">
    <citation type="submission" date="2022-01" db="EMBL/GenBank/DDBJ databases">
        <authorList>
            <person name="Xiong W."/>
            <person name="Schranz E."/>
        </authorList>
    </citation>
    <scope>NUCLEOTIDE SEQUENCE [LARGE SCALE GENOMIC DNA]</scope>
</reference>
<accession>A0AAU9NR03</accession>
<dbReference type="EMBL" id="CAKMRJ010005412">
    <property type="protein sequence ID" value="CAH1440309.1"/>
    <property type="molecule type" value="Genomic_DNA"/>
</dbReference>
<evidence type="ECO:0000313" key="2">
    <source>
        <dbReference type="EMBL" id="CAH1440309.1"/>
    </source>
</evidence>
<dbReference type="AlphaFoldDB" id="A0AAU9NR03"/>
<protein>
    <submittedName>
        <fullName evidence="2">Uncharacterized protein</fullName>
    </submittedName>
</protein>
<feature type="compositionally biased region" description="Polar residues" evidence="1">
    <location>
        <begin position="18"/>
        <end position="27"/>
    </location>
</feature>
<evidence type="ECO:0000313" key="3">
    <source>
        <dbReference type="Proteomes" id="UP001157418"/>
    </source>
</evidence>
<keyword evidence="3" id="KW-1185">Reference proteome</keyword>
<dbReference type="Proteomes" id="UP001157418">
    <property type="component" value="Unassembled WGS sequence"/>
</dbReference>
<name>A0AAU9NR03_9ASTR</name>
<proteinExistence type="predicted"/>
<evidence type="ECO:0000256" key="1">
    <source>
        <dbReference type="SAM" id="MobiDB-lite"/>
    </source>
</evidence>
<comment type="caution">
    <text evidence="2">The sequence shown here is derived from an EMBL/GenBank/DDBJ whole genome shotgun (WGS) entry which is preliminary data.</text>
</comment>
<sequence length="89" mass="9928">MIPASLVHQGRKKKQAQYPATHSASPSRVTTLLHPLPSTFPAAFTATPAAPQLRLLPSEPARMQQDIIWKKNHRSESCETTLDLHITMF</sequence>
<feature type="region of interest" description="Disordered" evidence="1">
    <location>
        <begin position="1"/>
        <end position="27"/>
    </location>
</feature>
<organism evidence="2 3">
    <name type="scientific">Lactuca virosa</name>
    <dbReference type="NCBI Taxonomy" id="75947"/>
    <lineage>
        <taxon>Eukaryota</taxon>
        <taxon>Viridiplantae</taxon>
        <taxon>Streptophyta</taxon>
        <taxon>Embryophyta</taxon>
        <taxon>Tracheophyta</taxon>
        <taxon>Spermatophyta</taxon>
        <taxon>Magnoliopsida</taxon>
        <taxon>eudicotyledons</taxon>
        <taxon>Gunneridae</taxon>
        <taxon>Pentapetalae</taxon>
        <taxon>asterids</taxon>
        <taxon>campanulids</taxon>
        <taxon>Asterales</taxon>
        <taxon>Asteraceae</taxon>
        <taxon>Cichorioideae</taxon>
        <taxon>Cichorieae</taxon>
        <taxon>Lactucinae</taxon>
        <taxon>Lactuca</taxon>
    </lineage>
</organism>
<gene>
    <name evidence="2" type="ORF">LVIROSA_LOCUS26453</name>
</gene>